<proteinExistence type="predicted"/>
<accession>A0ABW2B0T8</accession>
<dbReference type="EMBL" id="JBHSWG010000001">
    <property type="protein sequence ID" value="MFC6758851.1"/>
    <property type="molecule type" value="Genomic_DNA"/>
</dbReference>
<dbReference type="Proteomes" id="UP001596353">
    <property type="component" value="Unassembled WGS sequence"/>
</dbReference>
<evidence type="ECO:0000313" key="2">
    <source>
        <dbReference type="EMBL" id="MFC6758851.1"/>
    </source>
</evidence>
<reference evidence="3" key="1">
    <citation type="journal article" date="2019" name="Int. J. Syst. Evol. Microbiol.">
        <title>The Global Catalogue of Microorganisms (GCM) 10K type strain sequencing project: providing services to taxonomists for standard genome sequencing and annotation.</title>
        <authorList>
            <consortium name="The Broad Institute Genomics Platform"/>
            <consortium name="The Broad Institute Genome Sequencing Center for Infectious Disease"/>
            <person name="Wu L."/>
            <person name="Ma J."/>
        </authorList>
    </citation>
    <scope>NUCLEOTIDE SEQUENCE [LARGE SCALE GENOMIC DNA]</scope>
    <source>
        <strain evidence="3">CCUG 66188</strain>
    </source>
</reference>
<keyword evidence="3" id="KW-1185">Reference proteome</keyword>
<protein>
    <submittedName>
        <fullName evidence="2">Uncharacterized protein</fullName>
    </submittedName>
</protein>
<organism evidence="2 3">
    <name type="scientific">Sulfitobacter porphyrae</name>
    <dbReference type="NCBI Taxonomy" id="1246864"/>
    <lineage>
        <taxon>Bacteria</taxon>
        <taxon>Pseudomonadati</taxon>
        <taxon>Pseudomonadota</taxon>
        <taxon>Alphaproteobacteria</taxon>
        <taxon>Rhodobacterales</taxon>
        <taxon>Roseobacteraceae</taxon>
        <taxon>Sulfitobacter</taxon>
    </lineage>
</organism>
<feature type="region of interest" description="Disordered" evidence="1">
    <location>
        <begin position="1"/>
        <end position="30"/>
    </location>
</feature>
<sequence length="119" mass="12230">MARNKVGPGGLNKDRLHPLRQVGRAGGGGPGQFMAEGAAMIRGLCIQTAQVSGEVAHGDEGFHAQGIVAIGGHVMGRHGTEYREHQRGAVCQYGFAQALCHAGLTAANRGEGEVGKSAT</sequence>
<name>A0ABW2B0T8_9RHOB</name>
<comment type="caution">
    <text evidence="2">The sequence shown here is derived from an EMBL/GenBank/DDBJ whole genome shotgun (WGS) entry which is preliminary data.</text>
</comment>
<evidence type="ECO:0000313" key="3">
    <source>
        <dbReference type="Proteomes" id="UP001596353"/>
    </source>
</evidence>
<evidence type="ECO:0000256" key="1">
    <source>
        <dbReference type="SAM" id="MobiDB-lite"/>
    </source>
</evidence>
<gene>
    <name evidence="2" type="ORF">ACFQFQ_03940</name>
</gene>